<sequence>MAYEPAMVPPKKSKRTLFIVLGVVLALCCCGGATGGFLLYRVAKDATDPARATVDTFATAVVARDYPAAYGQFCAQVRDRLGEADFARQQSAQPELTGYEILGVNVMNTNGRVHGSANVRFTPRDGVAITQVLPLVKEDGDWRVCD</sequence>
<keyword evidence="2" id="KW-1185">Reference proteome</keyword>
<dbReference type="RefSeq" id="WP_091069450.1">
    <property type="nucleotide sequence ID" value="NZ_FMDM01000014.1"/>
</dbReference>
<protein>
    <recommendedName>
        <fullName evidence="3">DUF4878 domain-containing protein</fullName>
    </recommendedName>
</protein>
<evidence type="ECO:0008006" key="3">
    <source>
        <dbReference type="Google" id="ProtNLM"/>
    </source>
</evidence>
<dbReference type="Proteomes" id="UP000199360">
    <property type="component" value="Unassembled WGS sequence"/>
</dbReference>
<gene>
    <name evidence="1" type="ORF">GA0070213_114104</name>
</gene>
<accession>A0A1C5JVF2</accession>
<dbReference type="EMBL" id="FMDM01000014">
    <property type="protein sequence ID" value="SCG74467.1"/>
    <property type="molecule type" value="Genomic_DNA"/>
</dbReference>
<proteinExistence type="predicted"/>
<reference evidence="2" key="1">
    <citation type="submission" date="2016-06" db="EMBL/GenBank/DDBJ databases">
        <authorList>
            <person name="Varghese N."/>
            <person name="Submissions Spin"/>
        </authorList>
    </citation>
    <scope>NUCLEOTIDE SEQUENCE [LARGE SCALE GENOMIC DNA]</scope>
    <source>
        <strain evidence="2">DSM 45647</strain>
    </source>
</reference>
<name>A0A1C5JVF2_9ACTN</name>
<dbReference type="OrthoDB" id="3218507at2"/>
<dbReference type="STRING" id="745366.GA0070213_114104"/>
<organism evidence="1 2">
    <name type="scientific">Micromonospora humi</name>
    <dbReference type="NCBI Taxonomy" id="745366"/>
    <lineage>
        <taxon>Bacteria</taxon>
        <taxon>Bacillati</taxon>
        <taxon>Actinomycetota</taxon>
        <taxon>Actinomycetes</taxon>
        <taxon>Micromonosporales</taxon>
        <taxon>Micromonosporaceae</taxon>
        <taxon>Micromonospora</taxon>
    </lineage>
</organism>
<evidence type="ECO:0000313" key="1">
    <source>
        <dbReference type="EMBL" id="SCG74467.1"/>
    </source>
</evidence>
<evidence type="ECO:0000313" key="2">
    <source>
        <dbReference type="Proteomes" id="UP000199360"/>
    </source>
</evidence>
<dbReference type="AlphaFoldDB" id="A0A1C5JVF2"/>